<dbReference type="AlphaFoldDB" id="A0AA39ZFU4"/>
<keyword evidence="1" id="KW-1133">Transmembrane helix</keyword>
<dbReference type="EMBL" id="JAULSY010000034">
    <property type="protein sequence ID" value="KAK0670244.1"/>
    <property type="molecule type" value="Genomic_DNA"/>
</dbReference>
<comment type="caution">
    <text evidence="3">The sequence shown here is derived from an EMBL/GenBank/DDBJ whole genome shotgun (WGS) entry which is preliminary data.</text>
</comment>
<evidence type="ECO:0000256" key="1">
    <source>
        <dbReference type="SAM" id="Phobius"/>
    </source>
</evidence>
<evidence type="ECO:0000259" key="2">
    <source>
        <dbReference type="Pfam" id="PF26607"/>
    </source>
</evidence>
<feature type="transmembrane region" description="Helical" evidence="1">
    <location>
        <begin position="27"/>
        <end position="44"/>
    </location>
</feature>
<proteinExistence type="predicted"/>
<dbReference type="Gene3D" id="2.120.10.70">
    <property type="entry name" value="Fucose-specific lectin"/>
    <property type="match status" value="2"/>
</dbReference>
<sequence>MHRPRQQNQLLFTADSRHHMFKLQQTMIHYLIYLTLPLLAFSLPSHDLIGPRTRPTPFLVHSRSEAGDIDYWNTPRPDTFLSKRSDVHSVEYFTNPPSSIEGDFRRHDSSPASPLLNLGKHTKRATAGQWENMSGSGLYHPAVTSWGSNRQDVYYTHRDRKCRHKYYRGGSSPWIPDWDDLGGSLDSAPSCCSRRSGYMHLFCKGTDYQIWHRPYSGGGWGQWQPMGGNCKHYPSSCSWGGRHASVYTSSSDNQLWGVRYDENSGWGSWQNMGGSLAGAPKSVTWGEGHTGVVVRGTDGQAWVTQMMNGNTWGSWTNLGGSLESEPSAVAWNGNMTVAVGGTDGAVWMRTYTNSTGNWGSWMNMGGDVRPGTPPDVVAWGNQMEVYYTGRDGAMYRKKANNGQWTTSWENMGGSVTTKPSGLAWDNGKVDVYGMGSDGSTRRCY</sequence>
<keyword evidence="4" id="KW-1185">Reference proteome</keyword>
<dbReference type="Pfam" id="PF26607">
    <property type="entry name" value="DUF8189"/>
    <property type="match status" value="1"/>
</dbReference>
<protein>
    <recommendedName>
        <fullName evidence="2">PLL-like beta propeller domain-containing protein</fullName>
    </recommendedName>
</protein>
<keyword evidence="1" id="KW-0812">Transmembrane</keyword>
<dbReference type="Proteomes" id="UP001174997">
    <property type="component" value="Unassembled WGS sequence"/>
</dbReference>
<feature type="domain" description="PLL-like beta propeller" evidence="2">
    <location>
        <begin position="214"/>
        <end position="438"/>
    </location>
</feature>
<accession>A0AA39ZFU4</accession>
<keyword evidence="1" id="KW-0472">Membrane</keyword>
<dbReference type="SUPFAM" id="SSF89372">
    <property type="entry name" value="Fucose-specific lectin"/>
    <property type="match status" value="1"/>
</dbReference>
<dbReference type="CDD" id="cd22954">
    <property type="entry name" value="PLL_lectin"/>
    <property type="match status" value="1"/>
</dbReference>
<evidence type="ECO:0000313" key="3">
    <source>
        <dbReference type="EMBL" id="KAK0670244.1"/>
    </source>
</evidence>
<reference evidence="3" key="1">
    <citation type="submission" date="2023-06" db="EMBL/GenBank/DDBJ databases">
        <title>Genome-scale phylogeny and comparative genomics of the fungal order Sordariales.</title>
        <authorList>
            <consortium name="Lawrence Berkeley National Laboratory"/>
            <person name="Hensen N."/>
            <person name="Bonometti L."/>
            <person name="Westerberg I."/>
            <person name="Brannstrom I.O."/>
            <person name="Guillou S."/>
            <person name="Cros-Aarteil S."/>
            <person name="Calhoun S."/>
            <person name="Haridas S."/>
            <person name="Kuo A."/>
            <person name="Mondo S."/>
            <person name="Pangilinan J."/>
            <person name="Riley R."/>
            <person name="Labutti K."/>
            <person name="Andreopoulos B."/>
            <person name="Lipzen A."/>
            <person name="Chen C."/>
            <person name="Yanf M."/>
            <person name="Daum C."/>
            <person name="Ng V."/>
            <person name="Clum A."/>
            <person name="Steindorff A."/>
            <person name="Ohm R."/>
            <person name="Martin F."/>
            <person name="Silar P."/>
            <person name="Natvig D."/>
            <person name="Lalanne C."/>
            <person name="Gautier V."/>
            <person name="Ament-Velasquez S.L."/>
            <person name="Kruys A."/>
            <person name="Hutchinson M.I."/>
            <person name="Powell A.J."/>
            <person name="Barry K."/>
            <person name="Miller A.N."/>
            <person name="Grigoriev I.V."/>
            <person name="Debuchy R."/>
            <person name="Gladieux P."/>
            <person name="Thoren M.H."/>
            <person name="Johannesson H."/>
        </authorList>
    </citation>
    <scope>NUCLEOTIDE SEQUENCE</scope>
    <source>
        <strain evidence="3">CBS 307.81</strain>
    </source>
</reference>
<organism evidence="3 4">
    <name type="scientific">Cercophora samala</name>
    <dbReference type="NCBI Taxonomy" id="330535"/>
    <lineage>
        <taxon>Eukaryota</taxon>
        <taxon>Fungi</taxon>
        <taxon>Dikarya</taxon>
        <taxon>Ascomycota</taxon>
        <taxon>Pezizomycotina</taxon>
        <taxon>Sordariomycetes</taxon>
        <taxon>Sordariomycetidae</taxon>
        <taxon>Sordariales</taxon>
        <taxon>Lasiosphaeriaceae</taxon>
        <taxon>Cercophora</taxon>
    </lineage>
</organism>
<dbReference type="InterPro" id="IPR058502">
    <property type="entry name" value="PLL-like_beta-prop"/>
</dbReference>
<gene>
    <name evidence="3" type="ORF">QBC41DRAFT_318414</name>
</gene>
<evidence type="ECO:0000313" key="4">
    <source>
        <dbReference type="Proteomes" id="UP001174997"/>
    </source>
</evidence>
<name>A0AA39ZFU4_9PEZI</name>